<evidence type="ECO:0000313" key="1">
    <source>
        <dbReference type="EMBL" id="MBY0755222.1"/>
    </source>
</evidence>
<dbReference type="RefSeq" id="WP_221860333.1">
    <property type="nucleotide sequence ID" value="NZ_JAIKTU010000005.1"/>
</dbReference>
<keyword evidence="2" id="KW-1185">Reference proteome</keyword>
<sequence length="201" mass="23222">MRRAILGVGIGLLLVFAGRYCIKNGDEEKVVQALQNYNKIDDVKEDNLEKNEKGSIDSNNVLESIKGIWGTGVMYSYKLDSKPTEKNMEKYSGLAKKNIIISDHRYFNIFDSIYYDKNFKEPYYRISKVDGKIIDYNDKNLYIMKPALLGLDTEGPVYKVVVTDEEHKNDDNYKDTPVFYTNGNILIINYEGCSFRYTKLN</sequence>
<organism evidence="1 2">
    <name type="scientific">Clostridium sardiniense</name>
    <name type="common">Clostridium absonum</name>
    <dbReference type="NCBI Taxonomy" id="29369"/>
    <lineage>
        <taxon>Bacteria</taxon>
        <taxon>Bacillati</taxon>
        <taxon>Bacillota</taxon>
        <taxon>Clostridia</taxon>
        <taxon>Eubacteriales</taxon>
        <taxon>Clostridiaceae</taxon>
        <taxon>Clostridium</taxon>
    </lineage>
</organism>
<reference evidence="1 2" key="1">
    <citation type="journal article" date="2021" name="Cell Host Microbe">
        <title>in vivo commensal control of Clostridioides difficile virulence.</title>
        <authorList>
            <person name="Girinathan B.P."/>
            <person name="Dibenedetto N."/>
            <person name="Worley J.N."/>
            <person name="Peltier J."/>
            <person name="Arrieta-Ortiz M.L."/>
            <person name="Rupa Christinal Immanuel S."/>
            <person name="Lavin R."/>
            <person name="Delaney M.L."/>
            <person name="Cummins C."/>
            <person name="Hoffmann M."/>
            <person name="Luo Y."/>
            <person name="Gonzalez-Escalona N."/>
            <person name="Allard M."/>
            <person name="Onderdonk A.B."/>
            <person name="Gerber G.K."/>
            <person name="Sonenshein A.L."/>
            <person name="Baliga N."/>
            <person name="Dupuy B."/>
            <person name="Bry L."/>
        </authorList>
    </citation>
    <scope>NUCLEOTIDE SEQUENCE [LARGE SCALE GENOMIC DNA]</scope>
    <source>
        <strain evidence="1 2">DSM 599</strain>
    </source>
</reference>
<dbReference type="Proteomes" id="UP001299068">
    <property type="component" value="Unassembled WGS sequence"/>
</dbReference>
<evidence type="ECO:0008006" key="3">
    <source>
        <dbReference type="Google" id="ProtNLM"/>
    </source>
</evidence>
<evidence type="ECO:0000313" key="2">
    <source>
        <dbReference type="Proteomes" id="UP001299068"/>
    </source>
</evidence>
<name>A0ABS7KXC3_CLOSR</name>
<proteinExistence type="predicted"/>
<comment type="caution">
    <text evidence="1">The sequence shown here is derived from an EMBL/GenBank/DDBJ whole genome shotgun (WGS) entry which is preliminary data.</text>
</comment>
<dbReference type="EMBL" id="JAIKTU010000005">
    <property type="protein sequence ID" value="MBY0755222.1"/>
    <property type="molecule type" value="Genomic_DNA"/>
</dbReference>
<accession>A0ABS7KXC3</accession>
<gene>
    <name evidence="1" type="ORF">K5V21_07115</name>
</gene>
<protein>
    <recommendedName>
        <fullName evidence="3">Lipoprotein</fullName>
    </recommendedName>
</protein>